<keyword evidence="11" id="KW-0067">ATP-binding</keyword>
<protein>
    <recommendedName>
        <fullName evidence="5">Magnesium-transporting ATPase, P-type 1</fullName>
        <ecNumber evidence="4">7.2.2.14</ecNumber>
    </recommendedName>
    <alternativeName>
        <fullName evidence="16">Mg(2+) transport ATPase, P-type 1</fullName>
    </alternativeName>
</protein>
<dbReference type="GO" id="GO:0015444">
    <property type="term" value="F:P-type magnesium transporter activity"/>
    <property type="evidence" value="ECO:0007669"/>
    <property type="project" value="UniProtKB-EC"/>
</dbReference>
<dbReference type="Pfam" id="PF00690">
    <property type="entry name" value="Cation_ATPase_N"/>
    <property type="match status" value="1"/>
</dbReference>
<evidence type="ECO:0000256" key="14">
    <source>
        <dbReference type="ARBA" id="ARBA00022989"/>
    </source>
</evidence>
<dbReference type="GO" id="GO:0005524">
    <property type="term" value="F:ATP binding"/>
    <property type="evidence" value="ECO:0007669"/>
    <property type="project" value="UniProtKB-KW"/>
</dbReference>
<dbReference type="SUPFAM" id="SSF56784">
    <property type="entry name" value="HAD-like"/>
    <property type="match status" value="1"/>
</dbReference>
<dbReference type="SUPFAM" id="SSF81653">
    <property type="entry name" value="Calcium ATPase, transduction domain A"/>
    <property type="match status" value="1"/>
</dbReference>
<dbReference type="GO" id="GO:0016887">
    <property type="term" value="F:ATP hydrolysis activity"/>
    <property type="evidence" value="ECO:0007669"/>
    <property type="project" value="InterPro"/>
</dbReference>
<keyword evidence="10" id="KW-0547">Nucleotide-binding</keyword>
<comment type="catalytic activity">
    <reaction evidence="17">
        <text>Mg(2+)(out) + ATP + H2O = Mg(2+)(in) + ADP + phosphate + H(+)</text>
        <dbReference type="Rhea" id="RHEA:10260"/>
        <dbReference type="ChEBI" id="CHEBI:15377"/>
        <dbReference type="ChEBI" id="CHEBI:15378"/>
        <dbReference type="ChEBI" id="CHEBI:18420"/>
        <dbReference type="ChEBI" id="CHEBI:30616"/>
        <dbReference type="ChEBI" id="CHEBI:43474"/>
        <dbReference type="ChEBI" id="CHEBI:456216"/>
        <dbReference type="EC" id="7.2.2.14"/>
    </reaction>
</comment>
<dbReference type="Pfam" id="PF13246">
    <property type="entry name" value="Cation_ATPase"/>
    <property type="match status" value="1"/>
</dbReference>
<accession>A0A644XDL3</accession>
<evidence type="ECO:0000256" key="12">
    <source>
        <dbReference type="ARBA" id="ARBA00022842"/>
    </source>
</evidence>
<feature type="transmembrane region" description="Helical" evidence="18">
    <location>
        <begin position="809"/>
        <end position="831"/>
    </location>
</feature>
<keyword evidence="15 18" id="KW-0472">Membrane</keyword>
<gene>
    <name evidence="20" type="primary">mgtA_4</name>
    <name evidence="20" type="ORF">SDC9_60678</name>
</gene>
<proteinExistence type="inferred from homology"/>
<keyword evidence="6" id="KW-1003">Cell membrane</keyword>
<evidence type="ECO:0000256" key="6">
    <source>
        <dbReference type="ARBA" id="ARBA00022475"/>
    </source>
</evidence>
<dbReference type="InterPro" id="IPR059000">
    <property type="entry name" value="ATPase_P-type_domA"/>
</dbReference>
<dbReference type="SMART" id="SM00831">
    <property type="entry name" value="Cation_ATPase_N"/>
    <property type="match status" value="1"/>
</dbReference>
<keyword evidence="14 18" id="KW-1133">Transmembrane helix</keyword>
<evidence type="ECO:0000256" key="5">
    <source>
        <dbReference type="ARBA" id="ARBA00013555"/>
    </source>
</evidence>
<dbReference type="EC" id="7.2.2.14" evidence="4"/>
<dbReference type="NCBIfam" id="TIGR01494">
    <property type="entry name" value="ATPase_P-type"/>
    <property type="match status" value="2"/>
</dbReference>
<keyword evidence="12" id="KW-0460">Magnesium</keyword>
<dbReference type="SUPFAM" id="SSF81665">
    <property type="entry name" value="Calcium ATPase, transmembrane domain M"/>
    <property type="match status" value="1"/>
</dbReference>
<dbReference type="Gene3D" id="2.70.150.10">
    <property type="entry name" value="Calcium-transporting ATPase, cytoplasmic transduction domain A"/>
    <property type="match status" value="1"/>
</dbReference>
<dbReference type="InterPro" id="IPR008250">
    <property type="entry name" value="ATPase_P-typ_transduc_dom_A_sf"/>
</dbReference>
<comment type="subcellular location">
    <subcellularLocation>
        <location evidence="2">Cell inner membrane</location>
        <topology evidence="2">Multi-pass membrane protein</topology>
    </subcellularLocation>
</comment>
<dbReference type="InterPro" id="IPR018303">
    <property type="entry name" value="ATPase_P-typ_P_site"/>
</dbReference>
<evidence type="ECO:0000256" key="16">
    <source>
        <dbReference type="ARBA" id="ARBA00029806"/>
    </source>
</evidence>
<dbReference type="NCBIfam" id="TIGR01524">
    <property type="entry name" value="ATPase-IIIB_Mg"/>
    <property type="match status" value="1"/>
</dbReference>
<keyword evidence="8" id="KW-0597">Phosphoprotein</keyword>
<reference evidence="20" key="1">
    <citation type="submission" date="2019-08" db="EMBL/GenBank/DDBJ databases">
        <authorList>
            <person name="Kucharzyk K."/>
            <person name="Murdoch R.W."/>
            <person name="Higgins S."/>
            <person name="Loffler F."/>
        </authorList>
    </citation>
    <scope>NUCLEOTIDE SEQUENCE</scope>
</reference>
<comment type="similarity">
    <text evidence="3">Belongs to the cation transport ATPase (P-type) (TC 3.A.3) family. Type IIIB subfamily.</text>
</comment>
<evidence type="ECO:0000256" key="9">
    <source>
        <dbReference type="ARBA" id="ARBA00022692"/>
    </source>
</evidence>
<comment type="function">
    <text evidence="1">Mediates magnesium influx to the cytosol.</text>
</comment>
<feature type="domain" description="Cation-transporting P-type ATPase N-terminal" evidence="19">
    <location>
        <begin position="8"/>
        <end position="81"/>
    </location>
</feature>
<feature type="transmembrane region" description="Helical" evidence="18">
    <location>
        <begin position="85"/>
        <end position="101"/>
    </location>
</feature>
<evidence type="ECO:0000256" key="17">
    <source>
        <dbReference type="ARBA" id="ARBA00047295"/>
    </source>
</evidence>
<dbReference type="Gene3D" id="3.40.1110.10">
    <property type="entry name" value="Calcium-transporting ATPase, cytoplasmic domain N"/>
    <property type="match status" value="1"/>
</dbReference>
<feature type="transmembrane region" description="Helical" evidence="18">
    <location>
        <begin position="54"/>
        <end position="79"/>
    </location>
</feature>
<dbReference type="GO" id="GO:0005886">
    <property type="term" value="C:plasma membrane"/>
    <property type="evidence" value="ECO:0007669"/>
    <property type="project" value="UniProtKB-SubCell"/>
</dbReference>
<evidence type="ECO:0000256" key="10">
    <source>
        <dbReference type="ARBA" id="ARBA00022741"/>
    </source>
</evidence>
<dbReference type="SFLD" id="SFLDG00002">
    <property type="entry name" value="C1.7:_P-type_atpase_like"/>
    <property type="match status" value="1"/>
</dbReference>
<keyword evidence="9 18" id="KW-0812">Transmembrane</keyword>
<evidence type="ECO:0000256" key="4">
    <source>
        <dbReference type="ARBA" id="ARBA00012786"/>
    </source>
</evidence>
<dbReference type="SFLD" id="SFLDS00003">
    <property type="entry name" value="Haloacid_Dehalogenase"/>
    <property type="match status" value="1"/>
</dbReference>
<evidence type="ECO:0000256" key="3">
    <source>
        <dbReference type="ARBA" id="ARBA00008746"/>
    </source>
</evidence>
<dbReference type="Pfam" id="PF08282">
    <property type="entry name" value="Hydrolase_3"/>
    <property type="match status" value="1"/>
</dbReference>
<dbReference type="InterPro" id="IPR006415">
    <property type="entry name" value="P-type_ATPase_IIIB"/>
</dbReference>
<evidence type="ECO:0000256" key="18">
    <source>
        <dbReference type="SAM" id="Phobius"/>
    </source>
</evidence>
<keyword evidence="7" id="KW-0997">Cell inner membrane</keyword>
<feature type="transmembrane region" description="Helical" evidence="18">
    <location>
        <begin position="778"/>
        <end position="797"/>
    </location>
</feature>
<evidence type="ECO:0000259" key="19">
    <source>
        <dbReference type="SMART" id="SM00831"/>
    </source>
</evidence>
<dbReference type="InterPro" id="IPR001757">
    <property type="entry name" value="P_typ_ATPase"/>
</dbReference>
<evidence type="ECO:0000256" key="7">
    <source>
        <dbReference type="ARBA" id="ARBA00022519"/>
    </source>
</evidence>
<feature type="transmembrane region" description="Helical" evidence="18">
    <location>
        <begin position="244"/>
        <end position="262"/>
    </location>
</feature>
<feature type="transmembrane region" description="Helical" evidence="18">
    <location>
        <begin position="274"/>
        <end position="297"/>
    </location>
</feature>
<keyword evidence="13" id="KW-1278">Translocase</keyword>
<name>A0A644XDL3_9ZZZZ</name>
<dbReference type="InterPro" id="IPR023298">
    <property type="entry name" value="ATPase_P-typ_TM_dom_sf"/>
</dbReference>
<dbReference type="SFLD" id="SFLDF00027">
    <property type="entry name" value="p-type_atpase"/>
    <property type="match status" value="1"/>
</dbReference>
<comment type="caution">
    <text evidence="20">The sequence shown here is derived from an EMBL/GenBank/DDBJ whole genome shotgun (WGS) entry which is preliminary data.</text>
</comment>
<dbReference type="AlphaFoldDB" id="A0A644XDL3"/>
<organism evidence="20">
    <name type="scientific">bioreactor metagenome</name>
    <dbReference type="NCBI Taxonomy" id="1076179"/>
    <lineage>
        <taxon>unclassified sequences</taxon>
        <taxon>metagenomes</taxon>
        <taxon>ecological metagenomes</taxon>
    </lineage>
</organism>
<dbReference type="EMBL" id="VSSQ01002259">
    <property type="protein sequence ID" value="MPM14316.1"/>
    <property type="molecule type" value="Genomic_DNA"/>
</dbReference>
<feature type="transmembrane region" description="Helical" evidence="18">
    <location>
        <begin position="746"/>
        <end position="766"/>
    </location>
</feature>
<dbReference type="Gene3D" id="3.40.50.1000">
    <property type="entry name" value="HAD superfamily/HAD-like"/>
    <property type="match status" value="1"/>
</dbReference>
<evidence type="ECO:0000256" key="1">
    <source>
        <dbReference type="ARBA" id="ARBA00003954"/>
    </source>
</evidence>
<evidence type="ECO:0000256" key="2">
    <source>
        <dbReference type="ARBA" id="ARBA00004429"/>
    </source>
</evidence>
<dbReference type="PROSITE" id="PS00154">
    <property type="entry name" value="ATPASE_E1_E2"/>
    <property type="match status" value="1"/>
</dbReference>
<evidence type="ECO:0000256" key="13">
    <source>
        <dbReference type="ARBA" id="ARBA00022967"/>
    </source>
</evidence>
<dbReference type="PRINTS" id="PR01836">
    <property type="entry name" value="MGATPASE"/>
</dbReference>
<evidence type="ECO:0000256" key="15">
    <source>
        <dbReference type="ARBA" id="ARBA00023136"/>
    </source>
</evidence>
<evidence type="ECO:0000256" key="8">
    <source>
        <dbReference type="ARBA" id="ARBA00022553"/>
    </source>
</evidence>
<dbReference type="InterPro" id="IPR004014">
    <property type="entry name" value="ATPase_P-typ_cation-transptr_N"/>
</dbReference>
<dbReference type="Pfam" id="PF00689">
    <property type="entry name" value="Cation_ATPase_C"/>
    <property type="match status" value="1"/>
</dbReference>
<dbReference type="Gene3D" id="1.20.1110.10">
    <property type="entry name" value="Calcium-transporting ATPase, transmembrane domain"/>
    <property type="match status" value="1"/>
</dbReference>
<dbReference type="PANTHER" id="PTHR42861">
    <property type="entry name" value="CALCIUM-TRANSPORTING ATPASE"/>
    <property type="match status" value="1"/>
</dbReference>
<evidence type="ECO:0000256" key="11">
    <source>
        <dbReference type="ARBA" id="ARBA00022840"/>
    </source>
</evidence>
<dbReference type="InterPro" id="IPR023299">
    <property type="entry name" value="ATPase_P-typ_cyto_dom_N"/>
</dbReference>
<feature type="transmembrane region" description="Helical" evidence="18">
    <location>
        <begin position="717"/>
        <end position="740"/>
    </location>
</feature>
<dbReference type="InterPro" id="IPR006068">
    <property type="entry name" value="ATPase_P-typ_cation-transptr_C"/>
</dbReference>
<dbReference type="InterPro" id="IPR036412">
    <property type="entry name" value="HAD-like_sf"/>
</dbReference>
<dbReference type="InterPro" id="IPR044492">
    <property type="entry name" value="P_typ_ATPase_HD_dom"/>
</dbReference>
<sequence>MEEKVFGNYWSISAEKLMQNLQSDISGLSSEEAEKRLKEYGENTIKKQKKVTKIMLFLSQLKNPIMLILIFATIVSAVTGDLTDATIILAIIFISSLLSFLQEYRASNAVEELQAKVQMRSIVLRNGTFGEIPARNVVPGDILKFSAGSFISVDGLVLEADDFSVNQSILTGESVTAEKKPGILPEDSSTEERTNCVFMGTSVRNGTATVLAVATGENTEFGQIAGQLKLRPPETDFERGVRRFGYLLTQIMLVLTLTIFAINVYFQEPVINSLLFSVALAVGITPQMLPAIVSITLSKGSHNMAKEGVIVRRLNAIENFGSMDTLCTDKTGTLTEGDVRFDGAVNVGGKKSDEVFRLAYLNASLQVGMNNSLDDTIVASQKIDISSVKRQGEIPLDFSRERLSVIVEENNRYIMITKGALNHVLETCAFVEQEESTDIMDSVRLDGINKRYLEWSNQGIRVLGVAKKVIEPKDKYVIEDEEQMTFVGFLLLFDHPKEDVEQTIADLANNGIALRIITGDNKLIAMHTAGCVGLEITGVITGSELIKMSDQVLWSKIEETNLFAEVDPNQKERIILALKKRGHVVGYMGDGINDVPALHTADVSISVDNAVDVAKESADFVLMEKSLDVLNRGIELGRTTFANTLKYIFVTTSSNFGNMFSMAGASLFMPFLPLLPKQILLLNFLSDFPSLSIANDSVDPEILEKPRRWDINLIRNFMFTFGLLSSIFDYITFAVLLLIFQAGEGMFQSGWFVLSTLTELSALLVMRTQRAFFRSRPASTLVYSSMVVGIITILLPYSPINSILNIQPIPLTLLVSLLCIAALYTIVIEFAKHIFYRSNKVGNATDDRKIAF</sequence>
<evidence type="ECO:0000313" key="20">
    <source>
        <dbReference type="EMBL" id="MPM14316.1"/>
    </source>
</evidence>
<dbReference type="InterPro" id="IPR023214">
    <property type="entry name" value="HAD_sf"/>
</dbReference>
<dbReference type="Pfam" id="PF00122">
    <property type="entry name" value="E1-E2_ATPase"/>
    <property type="match status" value="1"/>
</dbReference>